<feature type="domain" description="YHS" evidence="2">
    <location>
        <begin position="100"/>
        <end position="137"/>
    </location>
</feature>
<gene>
    <name evidence="3" type="ORF">J0X12_10365</name>
</gene>
<keyword evidence="4" id="KW-1185">Reference proteome</keyword>
<evidence type="ECO:0000259" key="2">
    <source>
        <dbReference type="Pfam" id="PF04945"/>
    </source>
</evidence>
<evidence type="ECO:0000313" key="4">
    <source>
        <dbReference type="Proteomes" id="UP000664761"/>
    </source>
</evidence>
<organism evidence="3 4">
    <name type="scientific">Sneathiella sedimenti</name>
    <dbReference type="NCBI Taxonomy" id="2816034"/>
    <lineage>
        <taxon>Bacteria</taxon>
        <taxon>Pseudomonadati</taxon>
        <taxon>Pseudomonadota</taxon>
        <taxon>Alphaproteobacteria</taxon>
        <taxon>Sneathiellales</taxon>
        <taxon>Sneathiellaceae</taxon>
        <taxon>Sneathiella</taxon>
    </lineage>
</organism>
<name>A0ABS3F6Q2_9PROT</name>
<comment type="caution">
    <text evidence="3">The sequence shown here is derived from an EMBL/GenBank/DDBJ whole genome shotgun (WGS) entry which is preliminary data.</text>
</comment>
<dbReference type="RefSeq" id="WP_207045317.1">
    <property type="nucleotide sequence ID" value="NZ_JAFLNC010000003.1"/>
</dbReference>
<evidence type="ECO:0000313" key="3">
    <source>
        <dbReference type="EMBL" id="MBO0334022.1"/>
    </source>
</evidence>
<dbReference type="EMBL" id="JAFLNC010000003">
    <property type="protein sequence ID" value="MBO0334022.1"/>
    <property type="molecule type" value="Genomic_DNA"/>
</dbReference>
<dbReference type="Proteomes" id="UP000664761">
    <property type="component" value="Unassembled WGS sequence"/>
</dbReference>
<dbReference type="NCBIfam" id="NF041384">
    <property type="entry name" value="YHS_seleno_dom"/>
    <property type="match status" value="1"/>
</dbReference>
<evidence type="ECO:0000256" key="1">
    <source>
        <dbReference type="SAM" id="Phobius"/>
    </source>
</evidence>
<keyword evidence="1" id="KW-1133">Transmembrane helix</keyword>
<accession>A0ABS3F6Q2</accession>
<keyword evidence="1" id="KW-0812">Transmembrane</keyword>
<sequence>MVFKDGRARKTANICWFAPQAGCHADITQPAWMGDKLRRNFKMKTTNTLIAAAAFVGIFSVVQTAFAVDEYNVTKGTTVDGHGISFRGNDVVAIASGLGVVPGQAKYTFVHDGVAYYFASVEAMNKFEEDPEKYMPQYGGYCAYGVALGKKLDGSPRFADIVDGKLYLFLNADVYRAYEKDKAGTLVKAAENWPEIQHVSVADVNG</sequence>
<keyword evidence="1" id="KW-0472">Membrane</keyword>
<reference evidence="3 4" key="1">
    <citation type="submission" date="2021-03" db="EMBL/GenBank/DDBJ databases">
        <title>Sneathiella sp. CAU 1612 isolated from Kang Won-do.</title>
        <authorList>
            <person name="Kim W."/>
        </authorList>
    </citation>
    <scope>NUCLEOTIDE SEQUENCE [LARGE SCALE GENOMIC DNA]</scope>
    <source>
        <strain evidence="3 4">CAU 1612</strain>
    </source>
</reference>
<protein>
    <submittedName>
        <fullName evidence="3">YHS domain-containing protein</fullName>
    </submittedName>
</protein>
<proteinExistence type="predicted"/>
<dbReference type="Pfam" id="PF04945">
    <property type="entry name" value="YHS"/>
    <property type="match status" value="1"/>
</dbReference>
<feature type="transmembrane region" description="Helical" evidence="1">
    <location>
        <begin position="48"/>
        <end position="68"/>
    </location>
</feature>
<dbReference type="InterPro" id="IPR007029">
    <property type="entry name" value="YHS_dom"/>
</dbReference>